<dbReference type="EMBL" id="CP077683">
    <property type="protein sequence ID" value="QXE92462.1"/>
    <property type="molecule type" value="Genomic_DNA"/>
</dbReference>
<reference evidence="8 9" key="1">
    <citation type="submission" date="2021-06" db="EMBL/GenBank/DDBJ databases">
        <title>Gemonas diversity in paddy soil.</title>
        <authorList>
            <person name="Liu G."/>
        </authorList>
    </citation>
    <scope>NUCLEOTIDE SEQUENCE [LARGE SCALE GENOMIC DNA]</scope>
    <source>
        <strain evidence="8 9">RG2</strain>
    </source>
</reference>
<dbReference type="InterPro" id="IPR003594">
    <property type="entry name" value="HATPase_dom"/>
</dbReference>
<evidence type="ECO:0000259" key="7">
    <source>
        <dbReference type="PROSITE" id="PS50110"/>
    </source>
</evidence>
<evidence type="ECO:0000313" key="9">
    <source>
        <dbReference type="Proteomes" id="UP000683559"/>
    </source>
</evidence>
<comment type="catalytic activity">
    <reaction evidence="1">
        <text>ATP + protein L-histidine = ADP + protein N-phospho-L-histidine.</text>
        <dbReference type="EC" id="2.7.13.3"/>
    </reaction>
</comment>
<dbReference type="SMART" id="SM00448">
    <property type="entry name" value="REC"/>
    <property type="match status" value="1"/>
</dbReference>
<dbReference type="RefSeq" id="WP_217289014.1">
    <property type="nucleotide sequence ID" value="NZ_CP077683.1"/>
</dbReference>
<evidence type="ECO:0000256" key="1">
    <source>
        <dbReference type="ARBA" id="ARBA00000085"/>
    </source>
</evidence>
<dbReference type="PROSITE" id="PS50109">
    <property type="entry name" value="HIS_KIN"/>
    <property type="match status" value="1"/>
</dbReference>
<evidence type="ECO:0000313" key="8">
    <source>
        <dbReference type="EMBL" id="QXE92462.1"/>
    </source>
</evidence>
<name>A0ABX8LLA7_9BACT</name>
<dbReference type="CDD" id="cd00156">
    <property type="entry name" value="REC"/>
    <property type="match status" value="1"/>
</dbReference>
<dbReference type="SMART" id="SM00388">
    <property type="entry name" value="HisKA"/>
    <property type="match status" value="1"/>
</dbReference>
<dbReference type="NCBIfam" id="TIGR00229">
    <property type="entry name" value="sensory_box"/>
    <property type="match status" value="1"/>
</dbReference>
<dbReference type="SMART" id="SM00387">
    <property type="entry name" value="HATPase_c"/>
    <property type="match status" value="1"/>
</dbReference>
<feature type="domain" description="Response regulatory" evidence="7">
    <location>
        <begin position="449"/>
        <end position="564"/>
    </location>
</feature>
<feature type="coiled-coil region" evidence="4">
    <location>
        <begin position="48"/>
        <end position="77"/>
    </location>
</feature>
<dbReference type="PROSITE" id="PS50110">
    <property type="entry name" value="RESPONSE_REGULATORY"/>
    <property type="match status" value="1"/>
</dbReference>
<dbReference type="Pfam" id="PF00072">
    <property type="entry name" value="Response_reg"/>
    <property type="match status" value="1"/>
</dbReference>
<evidence type="ECO:0000259" key="6">
    <source>
        <dbReference type="PROSITE" id="PS50109"/>
    </source>
</evidence>
<dbReference type="InterPro" id="IPR003661">
    <property type="entry name" value="HisK_dim/P_dom"/>
</dbReference>
<dbReference type="InterPro" id="IPR001789">
    <property type="entry name" value="Sig_transdc_resp-reg_receiver"/>
</dbReference>
<evidence type="ECO:0000256" key="3">
    <source>
        <dbReference type="PROSITE-ProRule" id="PRU00169"/>
    </source>
</evidence>
<protein>
    <recommendedName>
        <fullName evidence="2">histidine kinase</fullName>
        <ecNumber evidence="2">2.7.13.3</ecNumber>
    </recommendedName>
</protein>
<dbReference type="InterPro" id="IPR005467">
    <property type="entry name" value="His_kinase_dom"/>
</dbReference>
<evidence type="ECO:0000256" key="2">
    <source>
        <dbReference type="ARBA" id="ARBA00012438"/>
    </source>
</evidence>
<feature type="region of interest" description="Disordered" evidence="5">
    <location>
        <begin position="1"/>
        <end position="39"/>
    </location>
</feature>
<proteinExistence type="predicted"/>
<gene>
    <name evidence="8" type="ORF">KP001_08040</name>
</gene>
<feature type="compositionally biased region" description="Basic and acidic residues" evidence="5">
    <location>
        <begin position="1"/>
        <end position="19"/>
    </location>
</feature>
<organism evidence="8 9">
    <name type="scientific">Geomonas subterranea</name>
    <dbReference type="NCBI Taxonomy" id="2847989"/>
    <lineage>
        <taxon>Bacteria</taxon>
        <taxon>Pseudomonadati</taxon>
        <taxon>Thermodesulfobacteriota</taxon>
        <taxon>Desulfuromonadia</taxon>
        <taxon>Geobacterales</taxon>
        <taxon>Geobacteraceae</taxon>
        <taxon>Geomonas</taxon>
    </lineage>
</organism>
<dbReference type="Proteomes" id="UP000683559">
    <property type="component" value="Chromosome"/>
</dbReference>
<dbReference type="InterPro" id="IPR013656">
    <property type="entry name" value="PAS_4"/>
</dbReference>
<dbReference type="InterPro" id="IPR000014">
    <property type="entry name" value="PAS"/>
</dbReference>
<sequence>MKNHDDKRQKAHDQLRSKAEALLQAKQDRQPPLPPPKAPKRALHELEVHRIELEMQNAELIRSRVEAEKALERYTDLYDFAPLCYLTLDPAGVITAVNLSGAAILGVERFRLLGRRFASFIVEEGRQAFAAFLSKAFISHTKTSCEVSLQTDTKVPFFAQIEAIAAEPGAECRIALIDITERKLFESRLFQAQKLESLGILAGGIAHDFNNLLMAIFGNADLALLHIDGESPAAEHLQRIQQAAARAADLTRQMLAYSGKGRFRVENLDLNGLIEEILQILKISISKKVSVKLNLQRPLPAVQADATQMHQIIMNLVINASEALEERGGSIIITTGDQECSGNYLNEEALSQHLSEGHYVYLDVADTGCGMSKETMAKLYDPFFTTKFAGRGLGMAAVQGIVRGHKGAIKVESVQGVGTTFRVLLPASDLPAELLHQDESIDDWKGSGTVLLVDDEAEVRRIGAEMLQSLGFTPITANDGQEALRIYQKVANIALVILDLTMPVMDGIQCYTELHRLDPDVRVIMSSGYSEQEVAQKFTGQGPSGFLLKPYTLSALRDVIRAFC</sequence>
<dbReference type="Pfam" id="PF08448">
    <property type="entry name" value="PAS_4"/>
    <property type="match status" value="1"/>
</dbReference>
<keyword evidence="9" id="KW-1185">Reference proteome</keyword>
<dbReference type="PANTHER" id="PTHR43065:SF42">
    <property type="entry name" value="TWO-COMPONENT SENSOR PPRA"/>
    <property type="match status" value="1"/>
</dbReference>
<dbReference type="PANTHER" id="PTHR43065">
    <property type="entry name" value="SENSOR HISTIDINE KINASE"/>
    <property type="match status" value="1"/>
</dbReference>
<dbReference type="EC" id="2.7.13.3" evidence="2"/>
<keyword evidence="4" id="KW-0175">Coiled coil</keyword>
<dbReference type="CDD" id="cd00130">
    <property type="entry name" value="PAS"/>
    <property type="match status" value="1"/>
</dbReference>
<keyword evidence="3" id="KW-0597">Phosphoprotein</keyword>
<feature type="modified residue" description="4-aspartylphosphate" evidence="3">
    <location>
        <position position="499"/>
    </location>
</feature>
<feature type="domain" description="Histidine kinase" evidence="6">
    <location>
        <begin position="204"/>
        <end position="429"/>
    </location>
</feature>
<evidence type="ECO:0000256" key="5">
    <source>
        <dbReference type="SAM" id="MobiDB-lite"/>
    </source>
</evidence>
<evidence type="ECO:0000256" key="4">
    <source>
        <dbReference type="SAM" id="Coils"/>
    </source>
</evidence>
<accession>A0ABX8LLA7</accession>
<dbReference type="Pfam" id="PF02518">
    <property type="entry name" value="HATPase_c"/>
    <property type="match status" value="1"/>
</dbReference>